<feature type="region of interest" description="Disordered" evidence="1">
    <location>
        <begin position="166"/>
        <end position="197"/>
    </location>
</feature>
<organism evidence="2 3">
    <name type="scientific">Rhizoclosmatium globosum</name>
    <dbReference type="NCBI Taxonomy" id="329046"/>
    <lineage>
        <taxon>Eukaryota</taxon>
        <taxon>Fungi</taxon>
        <taxon>Fungi incertae sedis</taxon>
        <taxon>Chytridiomycota</taxon>
        <taxon>Chytridiomycota incertae sedis</taxon>
        <taxon>Chytridiomycetes</taxon>
        <taxon>Chytridiales</taxon>
        <taxon>Chytriomycetaceae</taxon>
        <taxon>Rhizoclosmatium</taxon>
    </lineage>
</organism>
<comment type="caution">
    <text evidence="2">The sequence shown here is derived from an EMBL/GenBank/DDBJ whole genome shotgun (WGS) entry which is preliminary data.</text>
</comment>
<evidence type="ECO:0000313" key="2">
    <source>
        <dbReference type="EMBL" id="ORY38609.1"/>
    </source>
</evidence>
<feature type="region of interest" description="Disordered" evidence="1">
    <location>
        <begin position="1"/>
        <end position="20"/>
    </location>
</feature>
<evidence type="ECO:0000313" key="3">
    <source>
        <dbReference type="Proteomes" id="UP000193642"/>
    </source>
</evidence>
<feature type="compositionally biased region" description="Low complexity" evidence="1">
    <location>
        <begin position="169"/>
        <end position="185"/>
    </location>
</feature>
<name>A0A1Y2BV26_9FUNG</name>
<dbReference type="EMBL" id="MCGO01000043">
    <property type="protein sequence ID" value="ORY38609.1"/>
    <property type="molecule type" value="Genomic_DNA"/>
</dbReference>
<feature type="compositionally biased region" description="Pro residues" evidence="1">
    <location>
        <begin position="8"/>
        <end position="20"/>
    </location>
</feature>
<gene>
    <name evidence="2" type="ORF">BCR33DRAFT_720632</name>
</gene>
<proteinExistence type="predicted"/>
<sequence>MSSVSLVIPPPPKSALPPTPIPYGTLQFQTHSQAKFRVTRISDYPMQETHQIAQNPRSAGCEHTIVLSKIDGHSFLFEFTEPPSNTSTPSDMLRITASSVIRSYSATTLHISSKERVWTLSSEDPGLILKWKQLIQQSTIPCISPPTSPRLHQSRIMSPLATSPPPLSYPLASPRSPASSTPSLTNTSIEYSSPLVPHTRTPSFFKSFRK</sequence>
<protein>
    <submittedName>
        <fullName evidence="2">Uncharacterized protein</fullName>
    </submittedName>
</protein>
<dbReference type="Proteomes" id="UP000193642">
    <property type="component" value="Unassembled WGS sequence"/>
</dbReference>
<accession>A0A1Y2BV26</accession>
<evidence type="ECO:0000256" key="1">
    <source>
        <dbReference type="SAM" id="MobiDB-lite"/>
    </source>
</evidence>
<dbReference type="AlphaFoldDB" id="A0A1Y2BV26"/>
<keyword evidence="3" id="KW-1185">Reference proteome</keyword>
<reference evidence="2 3" key="1">
    <citation type="submission" date="2016-07" db="EMBL/GenBank/DDBJ databases">
        <title>Pervasive Adenine N6-methylation of Active Genes in Fungi.</title>
        <authorList>
            <consortium name="DOE Joint Genome Institute"/>
            <person name="Mondo S.J."/>
            <person name="Dannebaum R.O."/>
            <person name="Kuo R.C."/>
            <person name="Labutti K."/>
            <person name="Haridas S."/>
            <person name="Kuo A."/>
            <person name="Salamov A."/>
            <person name="Ahrendt S.R."/>
            <person name="Lipzen A."/>
            <person name="Sullivan W."/>
            <person name="Andreopoulos W.B."/>
            <person name="Clum A."/>
            <person name="Lindquist E."/>
            <person name="Daum C."/>
            <person name="Ramamoorthy G.K."/>
            <person name="Gryganskyi A."/>
            <person name="Culley D."/>
            <person name="Magnuson J.K."/>
            <person name="James T.Y."/>
            <person name="O'Malley M.A."/>
            <person name="Stajich J.E."/>
            <person name="Spatafora J.W."/>
            <person name="Visel A."/>
            <person name="Grigoriev I.V."/>
        </authorList>
    </citation>
    <scope>NUCLEOTIDE SEQUENCE [LARGE SCALE GENOMIC DNA]</scope>
    <source>
        <strain evidence="2 3">JEL800</strain>
    </source>
</reference>